<organism evidence="1 2">
    <name type="scientific">Paralvinella palmiformis</name>
    <dbReference type="NCBI Taxonomy" id="53620"/>
    <lineage>
        <taxon>Eukaryota</taxon>
        <taxon>Metazoa</taxon>
        <taxon>Spiralia</taxon>
        <taxon>Lophotrochozoa</taxon>
        <taxon>Annelida</taxon>
        <taxon>Polychaeta</taxon>
        <taxon>Sedentaria</taxon>
        <taxon>Canalipalpata</taxon>
        <taxon>Terebellida</taxon>
        <taxon>Terebelliformia</taxon>
        <taxon>Alvinellidae</taxon>
        <taxon>Paralvinella</taxon>
    </lineage>
</organism>
<evidence type="ECO:0000313" key="2">
    <source>
        <dbReference type="Proteomes" id="UP001208570"/>
    </source>
</evidence>
<gene>
    <name evidence="1" type="ORF">LSH36_465g01032</name>
</gene>
<keyword evidence="2" id="KW-1185">Reference proteome</keyword>
<evidence type="ECO:0000313" key="1">
    <source>
        <dbReference type="EMBL" id="KAK2149137.1"/>
    </source>
</evidence>
<dbReference type="EMBL" id="JAODUP010000465">
    <property type="protein sequence ID" value="KAK2149137.1"/>
    <property type="molecule type" value="Genomic_DNA"/>
</dbReference>
<comment type="caution">
    <text evidence="1">The sequence shown here is derived from an EMBL/GenBank/DDBJ whole genome shotgun (WGS) entry which is preliminary data.</text>
</comment>
<dbReference type="AlphaFoldDB" id="A0AAD9MX76"/>
<name>A0AAD9MX76_9ANNE</name>
<sequence length="407" mass="46684">METGVDNCRLKGLDTPLASGPKTNHVAHCQSDGYCPLSVNHHVTSASRPQTGTRSGRKLVLHMDVRNTILVADSVDKVSVEQALNSFLTGVTWGRDTEADWEWYSERPSLRRPHPNTITYYKHLENRLVGIPSDRVLLRRVTGDFTQEDIGRKFVTYFEKHLKHLEWPHLEDPDPYLTMKGKDGKLYHYILPSFYRLIEHLHQNKRDFSIVIRTYGLDAPNVLQSMTRTLEGQHPDFPHSLRITIDPSPGKIIRGQDDITAQISNDQDPRSGPSTYRGDRDIYDLMSNSSGVSAFVDDFRHWQANGYRSSAGKPLWIDPERTDVQHIFFDDNIRVTEADSIVDVRMFDSPNSDVARSLSRQEALTFEDMCLVQADLLQSISNKDYFINEVEACERKFDDYIRTTGKR</sequence>
<dbReference type="Proteomes" id="UP001208570">
    <property type="component" value="Unassembled WGS sequence"/>
</dbReference>
<reference evidence="1" key="1">
    <citation type="journal article" date="2023" name="Mol. Biol. Evol.">
        <title>Third-Generation Sequencing Reveals the Adaptive Role of the Epigenome in Three Deep-Sea Polychaetes.</title>
        <authorList>
            <person name="Perez M."/>
            <person name="Aroh O."/>
            <person name="Sun Y."/>
            <person name="Lan Y."/>
            <person name="Juniper S.K."/>
            <person name="Young C.R."/>
            <person name="Angers B."/>
            <person name="Qian P.Y."/>
        </authorList>
    </citation>
    <scope>NUCLEOTIDE SEQUENCE</scope>
    <source>
        <strain evidence="1">P08H-3</strain>
    </source>
</reference>
<accession>A0AAD9MX76</accession>
<dbReference type="PANTHER" id="PTHR36960:SF1">
    <property type="entry name" value="SI:DKEY-32E6.3"/>
    <property type="match status" value="1"/>
</dbReference>
<proteinExistence type="predicted"/>
<dbReference type="PANTHER" id="PTHR36960">
    <property type="entry name" value="SI:DKEY-32E6.3"/>
    <property type="match status" value="1"/>
</dbReference>
<protein>
    <submittedName>
        <fullName evidence="1">Uncharacterized protein</fullName>
    </submittedName>
</protein>